<sequence length="301" mass="35305">MVKHVFMEIFNYIFYRSFTGNFIPQFYFYNIIPWPAIFFSAIGIYFVFKNKKWLFYQLVLGIIFWIFYSFSSLRIIIGYERVVFFTSIIVVLISAFGLEEIKKVIFLSLRGRSEATDVAIQSYRLPRRPYKIFDLLAPRNDSSEIVSFWLAMTLQIIVILLFVLAIPFYTQNQNWEKLILKNPIIKANSIPMPPANNYLTQEDLELFKNIKQKRFLSAPWKGTVIGTATNNYPVITKGGTITMSSDNPDLYNQFLNFECEKKGRIAKEKNIDYIYSRAFSCQNFQEINKSSEGFVLYKVSK</sequence>
<dbReference type="STRING" id="1802223.A2358_00910"/>
<keyword evidence="1" id="KW-0812">Transmembrane</keyword>
<gene>
    <name evidence="2" type="ORF">A2358_00910</name>
</gene>
<organism evidence="2 3">
    <name type="scientific">Candidatus Staskawiczbacteria bacterium RIFOXYB1_FULL_37_44</name>
    <dbReference type="NCBI Taxonomy" id="1802223"/>
    <lineage>
        <taxon>Bacteria</taxon>
        <taxon>Candidatus Staskawicziibacteriota</taxon>
    </lineage>
</organism>
<dbReference type="Proteomes" id="UP000178650">
    <property type="component" value="Unassembled WGS sequence"/>
</dbReference>
<proteinExistence type="predicted"/>
<dbReference type="AlphaFoldDB" id="A0A1G2IVG1"/>
<feature type="transmembrane region" description="Helical" evidence="1">
    <location>
        <begin position="148"/>
        <end position="169"/>
    </location>
</feature>
<accession>A0A1G2IVG1</accession>
<name>A0A1G2IVG1_9BACT</name>
<evidence type="ECO:0000313" key="2">
    <source>
        <dbReference type="EMBL" id="OGZ78310.1"/>
    </source>
</evidence>
<comment type="caution">
    <text evidence="2">The sequence shown here is derived from an EMBL/GenBank/DDBJ whole genome shotgun (WGS) entry which is preliminary data.</text>
</comment>
<keyword evidence="1" id="KW-0472">Membrane</keyword>
<evidence type="ECO:0000313" key="3">
    <source>
        <dbReference type="Proteomes" id="UP000178650"/>
    </source>
</evidence>
<feature type="transmembrane region" description="Helical" evidence="1">
    <location>
        <begin position="54"/>
        <end position="70"/>
    </location>
</feature>
<reference evidence="2 3" key="1">
    <citation type="journal article" date="2016" name="Nat. Commun.">
        <title>Thousands of microbial genomes shed light on interconnected biogeochemical processes in an aquifer system.</title>
        <authorList>
            <person name="Anantharaman K."/>
            <person name="Brown C.T."/>
            <person name="Hug L.A."/>
            <person name="Sharon I."/>
            <person name="Castelle C.J."/>
            <person name="Probst A.J."/>
            <person name="Thomas B.C."/>
            <person name="Singh A."/>
            <person name="Wilkins M.J."/>
            <person name="Karaoz U."/>
            <person name="Brodie E.L."/>
            <person name="Williams K.H."/>
            <person name="Hubbard S.S."/>
            <person name="Banfield J.F."/>
        </authorList>
    </citation>
    <scope>NUCLEOTIDE SEQUENCE [LARGE SCALE GENOMIC DNA]</scope>
</reference>
<keyword evidence="1" id="KW-1133">Transmembrane helix</keyword>
<feature type="transmembrane region" description="Helical" evidence="1">
    <location>
        <begin position="26"/>
        <end position="48"/>
    </location>
</feature>
<dbReference type="EMBL" id="MHPJ01000024">
    <property type="protein sequence ID" value="OGZ78310.1"/>
    <property type="molecule type" value="Genomic_DNA"/>
</dbReference>
<feature type="transmembrane region" description="Helical" evidence="1">
    <location>
        <begin position="82"/>
        <end position="98"/>
    </location>
</feature>
<protein>
    <submittedName>
        <fullName evidence="2">Uncharacterized protein</fullName>
    </submittedName>
</protein>
<evidence type="ECO:0000256" key="1">
    <source>
        <dbReference type="SAM" id="Phobius"/>
    </source>
</evidence>